<keyword evidence="5" id="KW-0808">Transferase</keyword>
<dbReference type="InterPro" id="IPR050469">
    <property type="entry name" value="Diguanylate_Cyclase"/>
</dbReference>
<dbReference type="SUPFAM" id="SSF55073">
    <property type="entry name" value="Nucleotide cyclase"/>
    <property type="match status" value="1"/>
</dbReference>
<dbReference type="InterPro" id="IPR029787">
    <property type="entry name" value="Nucleotide_cyclase"/>
</dbReference>
<dbReference type="Gene3D" id="3.30.70.270">
    <property type="match status" value="1"/>
</dbReference>
<dbReference type="GO" id="GO:0052621">
    <property type="term" value="F:diguanylate cyclase activity"/>
    <property type="evidence" value="ECO:0007669"/>
    <property type="project" value="UniProtKB-EC"/>
</dbReference>
<dbReference type="Proteomes" id="UP001336250">
    <property type="component" value="Unassembled WGS sequence"/>
</dbReference>
<comment type="caution">
    <text evidence="5">The sequence shown here is derived from an EMBL/GenBank/DDBJ whole genome shotgun (WGS) entry which is preliminary data.</text>
</comment>
<organism evidence="5 6">
    <name type="scientific">Aquincola agrisoli</name>
    <dbReference type="NCBI Taxonomy" id="3119538"/>
    <lineage>
        <taxon>Bacteria</taxon>
        <taxon>Pseudomonadati</taxon>
        <taxon>Pseudomonadota</taxon>
        <taxon>Betaproteobacteria</taxon>
        <taxon>Burkholderiales</taxon>
        <taxon>Sphaerotilaceae</taxon>
        <taxon>Aquincola</taxon>
    </lineage>
</organism>
<dbReference type="PANTHER" id="PTHR45138:SF9">
    <property type="entry name" value="DIGUANYLATE CYCLASE DGCM-RELATED"/>
    <property type="match status" value="1"/>
</dbReference>
<dbReference type="EC" id="2.7.7.65" evidence="1"/>
<feature type="coiled-coil region" evidence="3">
    <location>
        <begin position="405"/>
        <end position="439"/>
    </location>
</feature>
<evidence type="ECO:0000256" key="2">
    <source>
        <dbReference type="ARBA" id="ARBA00034247"/>
    </source>
</evidence>
<accession>A0AAW9QCF8</accession>
<dbReference type="PANTHER" id="PTHR45138">
    <property type="entry name" value="REGULATORY COMPONENTS OF SENSORY TRANSDUCTION SYSTEM"/>
    <property type="match status" value="1"/>
</dbReference>
<gene>
    <name evidence="5" type="ORF">V4F39_04110</name>
</gene>
<keyword evidence="3" id="KW-0175">Coiled coil</keyword>
<dbReference type="CDD" id="cd01949">
    <property type="entry name" value="GGDEF"/>
    <property type="match status" value="1"/>
</dbReference>
<dbReference type="Pfam" id="PF00990">
    <property type="entry name" value="GGDEF"/>
    <property type="match status" value="1"/>
</dbReference>
<evidence type="ECO:0000256" key="3">
    <source>
        <dbReference type="SAM" id="Coils"/>
    </source>
</evidence>
<dbReference type="FunFam" id="3.30.70.270:FF:000001">
    <property type="entry name" value="Diguanylate cyclase domain protein"/>
    <property type="match status" value="1"/>
</dbReference>
<comment type="catalytic activity">
    <reaction evidence="2">
        <text>2 GTP = 3',3'-c-di-GMP + 2 diphosphate</text>
        <dbReference type="Rhea" id="RHEA:24898"/>
        <dbReference type="ChEBI" id="CHEBI:33019"/>
        <dbReference type="ChEBI" id="CHEBI:37565"/>
        <dbReference type="ChEBI" id="CHEBI:58805"/>
        <dbReference type="EC" id="2.7.7.65"/>
    </reaction>
</comment>
<dbReference type="RefSeq" id="WP_332288014.1">
    <property type="nucleotide sequence ID" value="NZ_JAZIBG010000012.1"/>
</dbReference>
<dbReference type="InterPro" id="IPR043128">
    <property type="entry name" value="Rev_trsase/Diguanyl_cyclase"/>
</dbReference>
<keyword evidence="6" id="KW-1185">Reference proteome</keyword>
<dbReference type="PROSITE" id="PS50887">
    <property type="entry name" value="GGDEF"/>
    <property type="match status" value="1"/>
</dbReference>
<evidence type="ECO:0000259" key="4">
    <source>
        <dbReference type="PROSITE" id="PS50887"/>
    </source>
</evidence>
<dbReference type="InterPro" id="IPR000160">
    <property type="entry name" value="GGDEF_dom"/>
</dbReference>
<sequence length="600" mass="65089">MNATLTPAQIAKGALRRLAVTQQEPTPENYARAWAEELGQPAAAAALPERSRPLLERLAARASDDADSRTELVRSLMQGQWDDLARALDRSADHGASSAQAWAGLLERMVRGLERGGRQWTMARKKDSLQRVLDGSRSDLPRLQQRLRQLVAGWDSDSNVDEGSGDAGGAAVPVHHAAAAQEPASAAVGGMPASSAGHWPELASSLSGTVVAALPTSAPNACELAATLAQLADRIHHEGATPELAQAVHGVCERARRLFAHRHHLLEQVGALCLELTAGLTELAEEGSWAQGQAEALRARLQGEDADTGAETLNVRGVRAAGELLAQTRQQQHRLRSERDQARDALKTLIHSLLQQVGDLGDETGRFSENLGRYAETIAEADSLVDLAGVVQAMVDESRAVQQRVSRTQQRLSEEHARASELESRVRDLEGELRRLSDEVATDALTQVANRRGLMQAFEAERARIDRDGRPLAVGLIDIDNFKRLNDTLGHGAGDEALKSLARRVREALRPIDHVARFGGEEFVVLLPDTGVEEAQQVLTRLQRQLTASLFMHEGQDVFVTFSAGVTAYRPGERIEVALERADEALYEAKHQGKNRTCAG</sequence>
<dbReference type="EMBL" id="JAZIBG010000012">
    <property type="protein sequence ID" value="MEF7613084.1"/>
    <property type="molecule type" value="Genomic_DNA"/>
</dbReference>
<dbReference type="SMART" id="SM00267">
    <property type="entry name" value="GGDEF"/>
    <property type="match status" value="1"/>
</dbReference>
<protein>
    <recommendedName>
        <fullName evidence="1">diguanylate cyclase</fullName>
        <ecNumber evidence="1">2.7.7.65</ecNumber>
    </recommendedName>
</protein>
<evidence type="ECO:0000313" key="6">
    <source>
        <dbReference type="Proteomes" id="UP001336250"/>
    </source>
</evidence>
<evidence type="ECO:0000256" key="1">
    <source>
        <dbReference type="ARBA" id="ARBA00012528"/>
    </source>
</evidence>
<dbReference type="NCBIfam" id="TIGR00254">
    <property type="entry name" value="GGDEF"/>
    <property type="match status" value="1"/>
</dbReference>
<evidence type="ECO:0000313" key="5">
    <source>
        <dbReference type="EMBL" id="MEF7613084.1"/>
    </source>
</evidence>
<name>A0AAW9QCF8_9BURK</name>
<keyword evidence="5" id="KW-0548">Nucleotidyltransferase</keyword>
<reference evidence="5 6" key="1">
    <citation type="submission" date="2024-02" db="EMBL/GenBank/DDBJ databases">
        <title>Genome sequence of Aquincola sp. MAHUQ-54.</title>
        <authorList>
            <person name="Huq M.A."/>
        </authorList>
    </citation>
    <scope>NUCLEOTIDE SEQUENCE [LARGE SCALE GENOMIC DNA]</scope>
    <source>
        <strain evidence="5 6">MAHUQ-54</strain>
    </source>
</reference>
<feature type="domain" description="GGDEF" evidence="4">
    <location>
        <begin position="470"/>
        <end position="600"/>
    </location>
</feature>
<proteinExistence type="predicted"/>
<dbReference type="AlphaFoldDB" id="A0AAW9QCF8"/>